<dbReference type="RefSeq" id="WP_068534710.1">
    <property type="nucleotide sequence ID" value="NZ_LVJH01000029.1"/>
</dbReference>
<comment type="caution">
    <text evidence="1">The sequence shown here is derived from an EMBL/GenBank/DDBJ whole genome shotgun (WGS) entry which is preliminary data.</text>
</comment>
<name>A0A168K1G2_9BACL</name>
<accession>A0A168K1G2</accession>
<protein>
    <submittedName>
        <fullName evidence="1">Uncharacterized protein</fullName>
    </submittedName>
</protein>
<dbReference type="InterPro" id="IPR025619">
    <property type="entry name" value="YlzJ"/>
</dbReference>
<reference evidence="1 2" key="1">
    <citation type="submission" date="2016-03" db="EMBL/GenBank/DDBJ databases">
        <title>Draft genome sequence of Paenibacillus glacialis DSM 22343.</title>
        <authorList>
            <person name="Shin S.-K."/>
            <person name="Yi H."/>
        </authorList>
    </citation>
    <scope>NUCLEOTIDE SEQUENCE [LARGE SCALE GENOMIC DNA]</scope>
    <source>
        <strain evidence="1 2">DSM 22343</strain>
    </source>
</reference>
<evidence type="ECO:0000313" key="1">
    <source>
        <dbReference type="EMBL" id="OAB41395.1"/>
    </source>
</evidence>
<dbReference type="STRING" id="494026.PGLA_16440"/>
<evidence type="ECO:0000313" key="2">
    <source>
        <dbReference type="Proteomes" id="UP000076967"/>
    </source>
</evidence>
<sequence length="73" mass="8362">MTLYTIMPMDVIWEGGFKEPEATVEVVVERILMQVMPIDQGNAQIVRLLNCSLNDYLNPMYAPGQMIRYIPSL</sequence>
<gene>
    <name evidence="1" type="ORF">PGLA_16440</name>
</gene>
<dbReference type="Proteomes" id="UP000076967">
    <property type="component" value="Unassembled WGS sequence"/>
</dbReference>
<dbReference type="Pfam" id="PF14035">
    <property type="entry name" value="YlzJ"/>
    <property type="match status" value="1"/>
</dbReference>
<dbReference type="EMBL" id="LVJH01000029">
    <property type="protein sequence ID" value="OAB41395.1"/>
    <property type="molecule type" value="Genomic_DNA"/>
</dbReference>
<dbReference type="OrthoDB" id="1683573at2"/>
<dbReference type="AlphaFoldDB" id="A0A168K1G2"/>
<keyword evidence="2" id="KW-1185">Reference proteome</keyword>
<proteinExistence type="predicted"/>
<organism evidence="1 2">
    <name type="scientific">Paenibacillus glacialis</name>
    <dbReference type="NCBI Taxonomy" id="494026"/>
    <lineage>
        <taxon>Bacteria</taxon>
        <taxon>Bacillati</taxon>
        <taxon>Bacillota</taxon>
        <taxon>Bacilli</taxon>
        <taxon>Bacillales</taxon>
        <taxon>Paenibacillaceae</taxon>
        <taxon>Paenibacillus</taxon>
    </lineage>
</organism>